<organism evidence="2 3">
    <name type="scientific">Protopolystoma xenopodis</name>
    <dbReference type="NCBI Taxonomy" id="117903"/>
    <lineage>
        <taxon>Eukaryota</taxon>
        <taxon>Metazoa</taxon>
        <taxon>Spiralia</taxon>
        <taxon>Lophotrochozoa</taxon>
        <taxon>Platyhelminthes</taxon>
        <taxon>Monogenea</taxon>
        <taxon>Polyopisthocotylea</taxon>
        <taxon>Polystomatidea</taxon>
        <taxon>Polystomatidae</taxon>
        <taxon>Protopolystoma</taxon>
    </lineage>
</organism>
<keyword evidence="3" id="KW-1185">Reference proteome</keyword>
<dbReference type="AlphaFoldDB" id="A0A448X496"/>
<feature type="region of interest" description="Disordered" evidence="1">
    <location>
        <begin position="23"/>
        <end position="44"/>
    </location>
</feature>
<reference evidence="2" key="1">
    <citation type="submission" date="2018-11" db="EMBL/GenBank/DDBJ databases">
        <authorList>
            <consortium name="Pathogen Informatics"/>
        </authorList>
    </citation>
    <scope>NUCLEOTIDE SEQUENCE</scope>
</reference>
<dbReference type="EMBL" id="CAAALY010088929">
    <property type="protein sequence ID" value="VEL27674.1"/>
    <property type="molecule type" value="Genomic_DNA"/>
</dbReference>
<evidence type="ECO:0000256" key="1">
    <source>
        <dbReference type="SAM" id="MobiDB-lite"/>
    </source>
</evidence>
<protein>
    <submittedName>
        <fullName evidence="2">Uncharacterized protein</fullName>
    </submittedName>
</protein>
<comment type="caution">
    <text evidence="2">The sequence shown here is derived from an EMBL/GenBank/DDBJ whole genome shotgun (WGS) entry which is preliminary data.</text>
</comment>
<gene>
    <name evidence="2" type="ORF">PXEA_LOCUS21114</name>
</gene>
<name>A0A448X496_9PLAT</name>
<proteinExistence type="predicted"/>
<dbReference type="Proteomes" id="UP000784294">
    <property type="component" value="Unassembled WGS sequence"/>
</dbReference>
<evidence type="ECO:0000313" key="2">
    <source>
        <dbReference type="EMBL" id="VEL27674.1"/>
    </source>
</evidence>
<accession>A0A448X496</accession>
<evidence type="ECO:0000313" key="3">
    <source>
        <dbReference type="Proteomes" id="UP000784294"/>
    </source>
</evidence>
<sequence length="134" mass="14925">MGQLLKPTEVNRLNDLLDCSEAEPSGLLDERNESEEDADISRDLEMDDLFPVGTASDLTEQVELDSTTTRSKWSEYQDRLTQLRVNRSAGLRQLHSLLATGTLAPNKLLHHHLAGACLAATNENCWNGLHQTNK</sequence>